<keyword evidence="2" id="KW-1185">Reference proteome</keyword>
<proteinExistence type="predicted"/>
<evidence type="ECO:0000313" key="2">
    <source>
        <dbReference type="Proteomes" id="UP000660024"/>
    </source>
</evidence>
<evidence type="ECO:0000313" key="1">
    <source>
        <dbReference type="EMBL" id="MBK0382804.1"/>
    </source>
</evidence>
<protein>
    <recommendedName>
        <fullName evidence="3">Lipoprotein</fullName>
    </recommendedName>
</protein>
<dbReference type="Proteomes" id="UP000660024">
    <property type="component" value="Unassembled WGS sequence"/>
</dbReference>
<accession>A0ABS1BIT8</accession>
<dbReference type="EMBL" id="JAEHFY010000009">
    <property type="protein sequence ID" value="MBK0382804.1"/>
    <property type="molecule type" value="Genomic_DNA"/>
</dbReference>
<dbReference type="PROSITE" id="PS51257">
    <property type="entry name" value="PROKAR_LIPOPROTEIN"/>
    <property type="match status" value="1"/>
</dbReference>
<gene>
    <name evidence="1" type="ORF">I5M32_07510</name>
</gene>
<comment type="caution">
    <text evidence="1">The sequence shown here is derived from an EMBL/GenBank/DDBJ whole genome shotgun (WGS) entry which is preliminary data.</text>
</comment>
<evidence type="ECO:0008006" key="3">
    <source>
        <dbReference type="Google" id="ProtNLM"/>
    </source>
</evidence>
<organism evidence="1 2">
    <name type="scientific">Pedobacter segetis</name>
    <dbReference type="NCBI Taxonomy" id="2793069"/>
    <lineage>
        <taxon>Bacteria</taxon>
        <taxon>Pseudomonadati</taxon>
        <taxon>Bacteroidota</taxon>
        <taxon>Sphingobacteriia</taxon>
        <taxon>Sphingobacteriales</taxon>
        <taxon>Sphingobacteriaceae</taxon>
        <taxon>Pedobacter</taxon>
    </lineage>
</organism>
<reference evidence="1 2" key="1">
    <citation type="submission" date="2020-12" db="EMBL/GenBank/DDBJ databases">
        <title>Bacterial novel species Pedobacter sp. SD-b isolated from soil.</title>
        <authorList>
            <person name="Jung H.-Y."/>
        </authorList>
    </citation>
    <scope>NUCLEOTIDE SEQUENCE [LARGE SCALE GENOMIC DNA]</scope>
    <source>
        <strain evidence="1 2">SD-b</strain>
    </source>
</reference>
<name>A0ABS1BIT8_9SPHI</name>
<sequence length="152" mass="16819">MKKTPILAIPLSLLILASCNSNNKRSGAKDSLATFNKQTASCYRAISNTDTATLSFDQKDAKVVGELAFNFKDKDDSKGTISGEFKGDTLFVDYTFKLKGADYKNPQVFLKRGDELVQGSGELEMYLGRTYFKKGAPINFENGFVFEPINCK</sequence>